<reference evidence="4" key="2">
    <citation type="submission" date="2015-01" db="EMBL/GenBank/DDBJ databases">
        <title>Evolutionary Origins and Diversification of the Mycorrhizal Mutualists.</title>
        <authorList>
            <consortium name="DOE Joint Genome Institute"/>
            <consortium name="Mycorrhizal Genomics Consortium"/>
            <person name="Kohler A."/>
            <person name="Kuo A."/>
            <person name="Nagy L.G."/>
            <person name="Floudas D."/>
            <person name="Copeland A."/>
            <person name="Barry K.W."/>
            <person name="Cichocki N."/>
            <person name="Veneault-Fourrey C."/>
            <person name="LaButti K."/>
            <person name="Lindquist E.A."/>
            <person name="Lipzen A."/>
            <person name="Lundell T."/>
            <person name="Morin E."/>
            <person name="Murat C."/>
            <person name="Riley R."/>
            <person name="Ohm R."/>
            <person name="Sun H."/>
            <person name="Tunlid A."/>
            <person name="Henrissat B."/>
            <person name="Grigoriev I.V."/>
            <person name="Hibbett D.S."/>
            <person name="Martin F."/>
        </authorList>
    </citation>
    <scope>NUCLEOTIDE SEQUENCE [LARGE SCALE GENOMIC DNA]</scope>
    <source>
        <strain evidence="4">Ve08.2h10</strain>
    </source>
</reference>
<sequence>MATTPQIAVALNPVPGFCVKSKATNIAIGSKIFVNIAWDANVPPPPPGSEDAIRNAMQGLGIDESNSDAWFVPVVVSDARPDSDRGGQPAIVFDCVFNASIKSRTLKDPEFKTFIIELAFQRIEAQSTLVLSRQIGTPNIASKGKPQARQVLVPAALYPPGHPNNRAPIKLIQEIADRPNPEPANVPPKGILKKSPTWSSAPQVPTWTWTQENSKIRIVIDVPAMTHAVISKSTLDVEARRVILHIPPLYDLDINLDASDAELSATFINGAAKLKGVRDLDVDGAKAEWRVADNAIVLLA</sequence>
<proteinExistence type="inferred from homology"/>
<dbReference type="PANTHER" id="PTHR22997">
    <property type="entry name" value="PIH1 DOMAIN-CONTAINING PROTEIN 1"/>
    <property type="match status" value="1"/>
</dbReference>
<dbReference type="InterPro" id="IPR050734">
    <property type="entry name" value="PIH1/Kintoun_subfamily"/>
</dbReference>
<dbReference type="InterPro" id="IPR012981">
    <property type="entry name" value="PIH1_N"/>
</dbReference>
<dbReference type="OrthoDB" id="5135119at2759"/>
<dbReference type="GO" id="GO:0005737">
    <property type="term" value="C:cytoplasm"/>
    <property type="evidence" value="ECO:0007669"/>
    <property type="project" value="TreeGrafter"/>
</dbReference>
<evidence type="ECO:0000256" key="1">
    <source>
        <dbReference type="ARBA" id="ARBA00008511"/>
    </source>
</evidence>
<dbReference type="InParanoid" id="A0A0D0DVV0"/>
<keyword evidence="4" id="KW-1185">Reference proteome</keyword>
<organism evidence="3 4">
    <name type="scientific">Paxillus rubicundulus Ve08.2h10</name>
    <dbReference type="NCBI Taxonomy" id="930991"/>
    <lineage>
        <taxon>Eukaryota</taxon>
        <taxon>Fungi</taxon>
        <taxon>Dikarya</taxon>
        <taxon>Basidiomycota</taxon>
        <taxon>Agaricomycotina</taxon>
        <taxon>Agaricomycetes</taxon>
        <taxon>Agaricomycetidae</taxon>
        <taxon>Boletales</taxon>
        <taxon>Paxilineae</taxon>
        <taxon>Paxillaceae</taxon>
        <taxon>Paxillus</taxon>
    </lineage>
</organism>
<dbReference type="HOGENOM" id="CLU_050239_0_0_1"/>
<evidence type="ECO:0000313" key="3">
    <source>
        <dbReference type="EMBL" id="KIK93756.1"/>
    </source>
</evidence>
<comment type="similarity">
    <text evidence="1">Belongs to the PIH1 family.</text>
</comment>
<protein>
    <recommendedName>
        <fullName evidence="2">PIH1 N-terminal domain-containing protein</fullName>
    </recommendedName>
</protein>
<name>A0A0D0DVV0_9AGAM</name>
<dbReference type="GO" id="GO:0097255">
    <property type="term" value="C:R2TP complex"/>
    <property type="evidence" value="ECO:0007669"/>
    <property type="project" value="TreeGrafter"/>
</dbReference>
<dbReference type="GO" id="GO:0006364">
    <property type="term" value="P:rRNA processing"/>
    <property type="evidence" value="ECO:0007669"/>
    <property type="project" value="TreeGrafter"/>
</dbReference>
<dbReference type="GO" id="GO:0000492">
    <property type="term" value="P:box C/D snoRNP assembly"/>
    <property type="evidence" value="ECO:0007669"/>
    <property type="project" value="TreeGrafter"/>
</dbReference>
<dbReference type="AlphaFoldDB" id="A0A0D0DVV0"/>
<reference evidence="3 4" key="1">
    <citation type="submission" date="2014-04" db="EMBL/GenBank/DDBJ databases">
        <authorList>
            <consortium name="DOE Joint Genome Institute"/>
            <person name="Kuo A."/>
            <person name="Kohler A."/>
            <person name="Jargeat P."/>
            <person name="Nagy L.G."/>
            <person name="Floudas D."/>
            <person name="Copeland A."/>
            <person name="Barry K.W."/>
            <person name="Cichocki N."/>
            <person name="Veneault-Fourrey C."/>
            <person name="LaButti K."/>
            <person name="Lindquist E.A."/>
            <person name="Lipzen A."/>
            <person name="Lundell T."/>
            <person name="Morin E."/>
            <person name="Murat C."/>
            <person name="Sun H."/>
            <person name="Tunlid A."/>
            <person name="Henrissat B."/>
            <person name="Grigoriev I.V."/>
            <person name="Hibbett D.S."/>
            <person name="Martin F."/>
            <person name="Nordberg H.P."/>
            <person name="Cantor M.N."/>
            <person name="Hua S.X."/>
        </authorList>
    </citation>
    <scope>NUCLEOTIDE SEQUENCE [LARGE SCALE GENOMIC DNA]</scope>
    <source>
        <strain evidence="3 4">Ve08.2h10</strain>
    </source>
</reference>
<evidence type="ECO:0000313" key="4">
    <source>
        <dbReference type="Proteomes" id="UP000054538"/>
    </source>
</evidence>
<dbReference type="PANTHER" id="PTHR22997:SF0">
    <property type="entry name" value="PIH1 DOMAIN-CONTAINING PROTEIN 1"/>
    <property type="match status" value="1"/>
</dbReference>
<evidence type="ECO:0000259" key="2">
    <source>
        <dbReference type="Pfam" id="PF08190"/>
    </source>
</evidence>
<dbReference type="Pfam" id="PF08190">
    <property type="entry name" value="PIH1"/>
    <property type="match status" value="1"/>
</dbReference>
<dbReference type="GO" id="GO:1990904">
    <property type="term" value="C:ribonucleoprotein complex"/>
    <property type="evidence" value="ECO:0007669"/>
    <property type="project" value="TreeGrafter"/>
</dbReference>
<accession>A0A0D0DVV0</accession>
<gene>
    <name evidence="3" type="ORF">PAXRUDRAFT_33864</name>
</gene>
<feature type="domain" description="PIH1 N-terminal" evidence="2">
    <location>
        <begin position="11"/>
        <end position="151"/>
    </location>
</feature>
<dbReference type="EMBL" id="KN825158">
    <property type="protein sequence ID" value="KIK93756.1"/>
    <property type="molecule type" value="Genomic_DNA"/>
</dbReference>
<dbReference type="STRING" id="930991.A0A0D0DVV0"/>
<dbReference type="Proteomes" id="UP000054538">
    <property type="component" value="Unassembled WGS sequence"/>
</dbReference>